<evidence type="ECO:0000313" key="2">
    <source>
        <dbReference type="EMBL" id="PRY30069.1"/>
    </source>
</evidence>
<keyword evidence="3" id="KW-1185">Reference proteome</keyword>
<dbReference type="RefSeq" id="WP_245908220.1">
    <property type="nucleotide sequence ID" value="NZ_PVZG01000005.1"/>
</dbReference>
<evidence type="ECO:0000256" key="1">
    <source>
        <dbReference type="SAM" id="MobiDB-lite"/>
    </source>
</evidence>
<sequence>MIIASLLLILVAVTLLVLGLAGGSSTLLISSIVASLLAAVALVVGARQAGAGRRATGDPLAAGTPPTPAGSSVPGSAAYDDPAAYAGAPLRAGSAGGDPLPHPESPADAGSGRRGGAPDGAYNDGSAESGHVRREGEPDPERVIREAFSSREADRKAQAAGSPYDDEAPSAPTGAGHSDSEPDRAAAYAAGQRDAVTGLTGSSRTAAGPGPDVTQRVDTDTDAYAGPGDSDAGVDRVPYSGTDADSTAAGGRRPPERPTDPDYDQASSMIGGARATDDDSWRRTPADPDPASFPDRPADQGTPFPESTPAADRAGPYAEPSRPGEAFADPAPPGDRGGAFADPGRAAEQGAALADPARGGDFGEPDPDDPDDEPLPQKVRPADAVRVARMDAEVLVVDGRPRYHLAGCPHLAGRETEGLPVAEAVELGFSPCGQCRPVDRLVAATLHH</sequence>
<gene>
    <name evidence="2" type="ORF">CLV70_105238</name>
</gene>
<evidence type="ECO:0000313" key="3">
    <source>
        <dbReference type="Proteomes" id="UP000239209"/>
    </source>
</evidence>
<reference evidence="2 3" key="1">
    <citation type="submission" date="2018-03" db="EMBL/GenBank/DDBJ databases">
        <title>Genomic Encyclopedia of Archaeal and Bacterial Type Strains, Phase II (KMG-II): from individual species to whole genera.</title>
        <authorList>
            <person name="Goeker M."/>
        </authorList>
    </citation>
    <scope>NUCLEOTIDE SEQUENCE [LARGE SCALE GENOMIC DNA]</scope>
    <source>
        <strain evidence="2 3">DSM 45348</strain>
    </source>
</reference>
<organism evidence="2 3">
    <name type="scientific">Pseudosporangium ferrugineum</name>
    <dbReference type="NCBI Taxonomy" id="439699"/>
    <lineage>
        <taxon>Bacteria</taxon>
        <taxon>Bacillati</taxon>
        <taxon>Actinomycetota</taxon>
        <taxon>Actinomycetes</taxon>
        <taxon>Micromonosporales</taxon>
        <taxon>Micromonosporaceae</taxon>
        <taxon>Pseudosporangium</taxon>
    </lineage>
</organism>
<feature type="compositionally biased region" description="Low complexity" evidence="1">
    <location>
        <begin position="53"/>
        <end position="64"/>
    </location>
</feature>
<feature type="compositionally biased region" description="Basic and acidic residues" evidence="1">
    <location>
        <begin position="130"/>
        <end position="157"/>
    </location>
</feature>
<feature type="region of interest" description="Disordered" evidence="1">
    <location>
        <begin position="53"/>
        <end position="382"/>
    </location>
</feature>
<dbReference type="AlphaFoldDB" id="A0A2T0S9G8"/>
<proteinExistence type="predicted"/>
<feature type="compositionally biased region" description="Basic and acidic residues" evidence="1">
    <location>
        <begin position="275"/>
        <end position="286"/>
    </location>
</feature>
<name>A0A2T0S9G8_9ACTN</name>
<accession>A0A2T0S9G8</accession>
<feature type="compositionally biased region" description="Low complexity" evidence="1">
    <location>
        <begin position="74"/>
        <end position="88"/>
    </location>
</feature>
<dbReference type="EMBL" id="PVZG01000005">
    <property type="protein sequence ID" value="PRY30069.1"/>
    <property type="molecule type" value="Genomic_DNA"/>
</dbReference>
<dbReference type="Proteomes" id="UP000239209">
    <property type="component" value="Unassembled WGS sequence"/>
</dbReference>
<protein>
    <submittedName>
        <fullName evidence="2">Clumping factor A</fullName>
    </submittedName>
</protein>
<comment type="caution">
    <text evidence="2">The sequence shown here is derived from an EMBL/GenBank/DDBJ whole genome shotgun (WGS) entry which is preliminary data.</text>
</comment>
<feature type="compositionally biased region" description="Acidic residues" evidence="1">
    <location>
        <begin position="363"/>
        <end position="374"/>
    </location>
</feature>